<dbReference type="Proteomes" id="UP000481872">
    <property type="component" value="Unassembled WGS sequence"/>
</dbReference>
<reference evidence="2 3" key="1">
    <citation type="submission" date="2020-02" db="EMBL/GenBank/DDBJ databases">
        <title>Genome assembly of a novel Clostridium senegalense strain.</title>
        <authorList>
            <person name="Gupta T.B."/>
            <person name="Jauregui R."/>
            <person name="Maclean P."/>
            <person name="Nawarathana A."/>
            <person name="Brightwell G."/>
        </authorList>
    </citation>
    <scope>NUCLEOTIDE SEQUENCE [LARGE SCALE GENOMIC DNA]</scope>
    <source>
        <strain evidence="2 3">AGRFS4</strain>
    </source>
</reference>
<dbReference type="AlphaFoldDB" id="A0A6M0GZA9"/>
<dbReference type="RefSeq" id="WP_199868867.1">
    <property type="nucleotide sequence ID" value="NZ_JAAGPU010000001.1"/>
</dbReference>
<evidence type="ECO:0000256" key="1">
    <source>
        <dbReference type="SAM" id="SignalP"/>
    </source>
</evidence>
<name>A0A6M0GZA9_9CLOT</name>
<gene>
    <name evidence="2" type="ORF">G3M99_01395</name>
</gene>
<comment type="caution">
    <text evidence="2">The sequence shown here is derived from an EMBL/GenBank/DDBJ whole genome shotgun (WGS) entry which is preliminary data.</text>
</comment>
<evidence type="ECO:0000313" key="3">
    <source>
        <dbReference type="Proteomes" id="UP000481872"/>
    </source>
</evidence>
<accession>A0A6M0GZA9</accession>
<feature type="chain" id="PRO_5027105263" evidence="1">
    <location>
        <begin position="24"/>
        <end position="175"/>
    </location>
</feature>
<dbReference type="EMBL" id="JAAGPU010000001">
    <property type="protein sequence ID" value="NEU03527.1"/>
    <property type="molecule type" value="Genomic_DNA"/>
</dbReference>
<evidence type="ECO:0000313" key="2">
    <source>
        <dbReference type="EMBL" id="NEU03527.1"/>
    </source>
</evidence>
<feature type="signal peptide" evidence="1">
    <location>
        <begin position="1"/>
        <end position="23"/>
    </location>
</feature>
<keyword evidence="1" id="KW-0732">Signal</keyword>
<proteinExistence type="predicted"/>
<protein>
    <submittedName>
        <fullName evidence="2">Uncharacterized protein</fullName>
    </submittedName>
</protein>
<organism evidence="2 3">
    <name type="scientific">Clostridium senegalense</name>
    <dbReference type="NCBI Taxonomy" id="1465809"/>
    <lineage>
        <taxon>Bacteria</taxon>
        <taxon>Bacillati</taxon>
        <taxon>Bacillota</taxon>
        <taxon>Clostridia</taxon>
        <taxon>Eubacteriales</taxon>
        <taxon>Clostridiaceae</taxon>
        <taxon>Clostridium</taxon>
    </lineage>
</organism>
<keyword evidence="3" id="KW-1185">Reference proteome</keyword>
<sequence length="175" mass="19079">MKKFKITTLTLLIGLCSTSMAFASEVNSSNINNPESFKNTQLITNVNDINFMDNLIEKNGRATSFPWGNSWTLNNGSYNYSISSFNTKIGTNYYFKTTSGKINVSTYFTPTSGTNINNLNVVLYNGSSLVSSVRVSGDGFGGVTFTGLNSSGNYWISFEKANDGVWLRGSGTISQ</sequence>